<evidence type="ECO:0000313" key="3">
    <source>
        <dbReference type="Proteomes" id="UP000322139"/>
    </source>
</evidence>
<organism evidence="2 3">
    <name type="scientific">Bacillus infantis</name>
    <dbReference type="NCBI Taxonomy" id="324767"/>
    <lineage>
        <taxon>Bacteria</taxon>
        <taxon>Bacillati</taxon>
        <taxon>Bacillota</taxon>
        <taxon>Bacilli</taxon>
        <taxon>Bacillales</taxon>
        <taxon>Bacillaceae</taxon>
        <taxon>Bacillus</taxon>
    </lineage>
</organism>
<proteinExistence type="predicted"/>
<evidence type="ECO:0000259" key="1">
    <source>
        <dbReference type="Pfam" id="PF13349"/>
    </source>
</evidence>
<gene>
    <name evidence="2" type="ORF">FZD51_06320</name>
</gene>
<protein>
    <submittedName>
        <fullName evidence="2">DUF4097 domain-containing protein</fullName>
    </submittedName>
</protein>
<dbReference type="Proteomes" id="UP000322139">
    <property type="component" value="Unassembled WGS sequence"/>
</dbReference>
<comment type="caution">
    <text evidence="2">The sequence shown here is derived from an EMBL/GenBank/DDBJ whole genome shotgun (WGS) entry which is preliminary data.</text>
</comment>
<name>A0A5D4RK13_9BACI</name>
<dbReference type="Pfam" id="PF13349">
    <property type="entry name" value="DUF4097"/>
    <property type="match status" value="1"/>
</dbReference>
<dbReference type="EMBL" id="VTER01000003">
    <property type="protein sequence ID" value="TYS50164.1"/>
    <property type="molecule type" value="Genomic_DNA"/>
</dbReference>
<accession>A0A5D4RK13</accession>
<evidence type="ECO:0000313" key="2">
    <source>
        <dbReference type="EMBL" id="TYS50164.1"/>
    </source>
</evidence>
<dbReference type="PANTHER" id="PTHR34094:SF1">
    <property type="entry name" value="PROTEIN FAM185A"/>
    <property type="match status" value="1"/>
</dbReference>
<dbReference type="InterPro" id="IPR025164">
    <property type="entry name" value="Toastrack_DUF4097"/>
</dbReference>
<sequence>MKKIILLFLVITGLYLAFTSFSQFSWLGLGANGKEKASAERVSRIEVNVSGVETTIIQEERDTVEAVLDGKGEVDVKKNGRTIKVDYKRKWPHWFGGFEKTELSIYIPQDYDKDLDINLGSGDFDFAGNEPIKLRDVSLDMSSGDVMLGDLQVREFELNGASGELFISSLKAEEADLEISSGSTTIDSLEGKLEAGIASGELGIKMKKLAAPIDLDVSSGDVQLDLPDNASFTLDAQYSSGDIHADVPMNQKEVTDNRISGINKEGKHEIKVDVSSGDVSIY</sequence>
<feature type="domain" description="DUF4097" evidence="1">
    <location>
        <begin position="43"/>
        <end position="281"/>
    </location>
</feature>
<dbReference type="AlphaFoldDB" id="A0A5D4RK13"/>
<dbReference type="Gene3D" id="2.160.20.120">
    <property type="match status" value="1"/>
</dbReference>
<reference evidence="2 3" key="1">
    <citation type="submission" date="2019-08" db="EMBL/GenBank/DDBJ databases">
        <title>Bacillus genomes from the desert of Cuatro Cienegas, Coahuila.</title>
        <authorList>
            <person name="Olmedo-Alvarez G."/>
        </authorList>
    </citation>
    <scope>NUCLEOTIDE SEQUENCE [LARGE SCALE GENOMIC DNA]</scope>
    <source>
        <strain evidence="2 3">CH446_14T</strain>
    </source>
</reference>
<dbReference type="PANTHER" id="PTHR34094">
    <property type="match status" value="1"/>
</dbReference>
<dbReference type="RefSeq" id="WP_148973988.1">
    <property type="nucleotide sequence ID" value="NZ_JBNIKU010000009.1"/>
</dbReference>